<protein>
    <submittedName>
        <fullName evidence="1">Glycosyl transferase, family 9</fullName>
    </submittedName>
</protein>
<accession>A0A6J7WM20</accession>
<gene>
    <name evidence="1" type="ORF">UFOVP202_14</name>
</gene>
<dbReference type="EMBL" id="LR798254">
    <property type="protein sequence ID" value="CAB5217828.1"/>
    <property type="molecule type" value="Genomic_DNA"/>
</dbReference>
<evidence type="ECO:0000313" key="1">
    <source>
        <dbReference type="EMBL" id="CAB5217828.1"/>
    </source>
</evidence>
<keyword evidence="1" id="KW-0808">Transferase</keyword>
<reference evidence="1" key="1">
    <citation type="submission" date="2020-05" db="EMBL/GenBank/DDBJ databases">
        <authorList>
            <person name="Chiriac C."/>
            <person name="Salcher M."/>
            <person name="Ghai R."/>
            <person name="Kavagutti S V."/>
        </authorList>
    </citation>
    <scope>NUCLEOTIDE SEQUENCE</scope>
</reference>
<name>A0A6J7WM20_9CAUD</name>
<dbReference type="SUPFAM" id="SSF53756">
    <property type="entry name" value="UDP-Glycosyltransferase/glycogen phosphorylase"/>
    <property type="match status" value="1"/>
</dbReference>
<organism evidence="1">
    <name type="scientific">uncultured Caudovirales phage</name>
    <dbReference type="NCBI Taxonomy" id="2100421"/>
    <lineage>
        <taxon>Viruses</taxon>
        <taxon>Duplodnaviria</taxon>
        <taxon>Heunggongvirae</taxon>
        <taxon>Uroviricota</taxon>
        <taxon>Caudoviricetes</taxon>
        <taxon>Peduoviridae</taxon>
        <taxon>Maltschvirus</taxon>
        <taxon>Maltschvirus maltsch</taxon>
    </lineage>
</organism>
<dbReference type="GO" id="GO:0016740">
    <property type="term" value="F:transferase activity"/>
    <property type="evidence" value="ECO:0007669"/>
    <property type="project" value="UniProtKB-KW"/>
</dbReference>
<dbReference type="Gene3D" id="3.40.50.2000">
    <property type="entry name" value="Glycogen Phosphorylase B"/>
    <property type="match status" value="1"/>
</dbReference>
<proteinExistence type="predicted"/>
<sequence length="250" mass="28255">MPVWRGESLLGKTITVQAEQGFGDIIQYARFLPFLKVMGAKSVVLLQHGSLHRLFGQMDCIDTFTNMPEEGIATESDYWIGIISLPYYISLAPAYAKALFPCNLNKIVGSEGYLDAIPSNIPKKLAVNWSTSKGLLHYVRTMHPEKMLELVGDDAYSFNPEEDRFWSPLPNDGWKQDWAKTASHLKACKGLVTVDTGIAHLAGALGVKTIVIMPKKEFKCWRWKHGTWYNSVVTVEEEELHKIPDLIRRM</sequence>